<evidence type="ECO:0000313" key="1">
    <source>
        <dbReference type="EMBL" id="KAE9004985.1"/>
    </source>
</evidence>
<reference evidence="1 2" key="1">
    <citation type="submission" date="2018-09" db="EMBL/GenBank/DDBJ databases">
        <title>Genomic investigation of the strawberry pathogen Phytophthora fragariae indicates pathogenicity is determined by transcriptional variation in three key races.</title>
        <authorList>
            <person name="Adams T.M."/>
            <person name="Armitage A.D."/>
            <person name="Sobczyk M.K."/>
            <person name="Bates H.J."/>
            <person name="Dunwell J.M."/>
            <person name="Nellist C.F."/>
            <person name="Harrison R.J."/>
        </authorList>
    </citation>
    <scope>NUCLEOTIDE SEQUENCE [LARGE SCALE GENOMIC DNA]</scope>
    <source>
        <strain evidence="1 2">SCRP249</strain>
    </source>
</reference>
<evidence type="ECO:0000313" key="2">
    <source>
        <dbReference type="Proteomes" id="UP000429607"/>
    </source>
</evidence>
<organism evidence="1 2">
    <name type="scientific">Phytophthora rubi</name>
    <dbReference type="NCBI Taxonomy" id="129364"/>
    <lineage>
        <taxon>Eukaryota</taxon>
        <taxon>Sar</taxon>
        <taxon>Stramenopiles</taxon>
        <taxon>Oomycota</taxon>
        <taxon>Peronosporomycetes</taxon>
        <taxon>Peronosporales</taxon>
        <taxon>Peronosporaceae</taxon>
        <taxon>Phytophthora</taxon>
    </lineage>
</organism>
<accession>A0A6A3KJ78</accession>
<sequence>MMAFRWSKSYNVDAVALLELSLFGPVTKATELKIVTPIVLQTTMGAT</sequence>
<proteinExistence type="predicted"/>
<dbReference type="AlphaFoldDB" id="A0A6A3KJ78"/>
<dbReference type="EMBL" id="QXFV01001476">
    <property type="protein sequence ID" value="KAE9004985.1"/>
    <property type="molecule type" value="Genomic_DNA"/>
</dbReference>
<name>A0A6A3KJ78_9STRA</name>
<protein>
    <submittedName>
        <fullName evidence="1">Uncharacterized protein</fullName>
    </submittedName>
</protein>
<dbReference type="Proteomes" id="UP000429607">
    <property type="component" value="Unassembled WGS sequence"/>
</dbReference>
<comment type="caution">
    <text evidence="1">The sequence shown here is derived from an EMBL/GenBank/DDBJ whole genome shotgun (WGS) entry which is preliminary data.</text>
</comment>
<gene>
    <name evidence="1" type="ORF">PR001_g17571</name>
</gene>